<keyword evidence="4" id="KW-1185">Reference proteome</keyword>
<feature type="domain" description="UspA" evidence="2">
    <location>
        <begin position="1"/>
        <end position="141"/>
    </location>
</feature>
<evidence type="ECO:0000313" key="4">
    <source>
        <dbReference type="Proteomes" id="UP001221328"/>
    </source>
</evidence>
<accession>A0ABT5FQB8</accession>
<dbReference type="Pfam" id="PF00582">
    <property type="entry name" value="Usp"/>
    <property type="match status" value="2"/>
</dbReference>
<reference evidence="3 4" key="1">
    <citation type="journal article" date="2015" name="Int. J. Syst. Evol. Microbiol.">
        <title>Streptomyces gilvifuscus sp. nov., an actinomycete that produces antibacterial compounds isolated from soil.</title>
        <authorList>
            <person name="Nguyen T.M."/>
            <person name="Kim J."/>
        </authorList>
    </citation>
    <scope>NUCLEOTIDE SEQUENCE [LARGE SCALE GENOMIC DNA]</scope>
    <source>
        <strain evidence="3 4">T113</strain>
    </source>
</reference>
<comment type="similarity">
    <text evidence="1">Belongs to the universal stress protein A family.</text>
</comment>
<dbReference type="RefSeq" id="WP_272174879.1">
    <property type="nucleotide sequence ID" value="NZ_JAQOSK010000003.1"/>
</dbReference>
<dbReference type="InterPro" id="IPR006016">
    <property type="entry name" value="UspA"/>
</dbReference>
<dbReference type="Proteomes" id="UP001221328">
    <property type="component" value="Unassembled WGS sequence"/>
</dbReference>
<gene>
    <name evidence="3" type="ORF">PO587_09680</name>
</gene>
<name>A0ABT5FQB8_9ACTN</name>
<evidence type="ECO:0000256" key="1">
    <source>
        <dbReference type="ARBA" id="ARBA00008791"/>
    </source>
</evidence>
<organism evidence="3 4">
    <name type="scientific">Streptomyces gilvifuscus</name>
    <dbReference type="NCBI Taxonomy" id="1550617"/>
    <lineage>
        <taxon>Bacteria</taxon>
        <taxon>Bacillati</taxon>
        <taxon>Actinomycetota</taxon>
        <taxon>Actinomycetes</taxon>
        <taxon>Kitasatosporales</taxon>
        <taxon>Streptomycetaceae</taxon>
        <taxon>Streptomyces</taxon>
    </lineage>
</organism>
<proteinExistence type="inferred from homology"/>
<dbReference type="PRINTS" id="PR01438">
    <property type="entry name" value="UNVRSLSTRESS"/>
</dbReference>
<feature type="domain" description="UspA" evidence="2">
    <location>
        <begin position="195"/>
        <end position="264"/>
    </location>
</feature>
<comment type="caution">
    <text evidence="3">The sequence shown here is derived from an EMBL/GenBank/DDBJ whole genome shotgun (WGS) entry which is preliminary data.</text>
</comment>
<dbReference type="PANTHER" id="PTHR46268">
    <property type="entry name" value="STRESS RESPONSE PROTEIN NHAX"/>
    <property type="match status" value="1"/>
</dbReference>
<dbReference type="InterPro" id="IPR006015">
    <property type="entry name" value="Universal_stress_UspA"/>
</dbReference>
<evidence type="ECO:0000259" key="2">
    <source>
        <dbReference type="Pfam" id="PF00582"/>
    </source>
</evidence>
<dbReference type="Gene3D" id="3.40.50.620">
    <property type="entry name" value="HUPs"/>
    <property type="match status" value="2"/>
</dbReference>
<dbReference type="InterPro" id="IPR014729">
    <property type="entry name" value="Rossmann-like_a/b/a_fold"/>
</dbReference>
<evidence type="ECO:0000313" key="3">
    <source>
        <dbReference type="EMBL" id="MDC2954732.1"/>
    </source>
</evidence>
<dbReference type="PANTHER" id="PTHR46268:SF6">
    <property type="entry name" value="UNIVERSAL STRESS PROTEIN UP12"/>
    <property type="match status" value="1"/>
</dbReference>
<dbReference type="SUPFAM" id="SSF52402">
    <property type="entry name" value="Adenine nucleotide alpha hydrolases-like"/>
    <property type="match status" value="2"/>
</dbReference>
<sequence length="270" mass="27456">MNGPVVVGVGASSSSLAAVEAAAWEAERRGVGLRLAHAVAWPSDPVAPGVPPWDPDGAGLRASAGGALAEAERHARRVSPQLPITSEVLVGEPGTVLESQSRAASLTVVGGRRQGRFGGLPFGSVAGRLTAQGRCPVLVVRGRTGRSGPVVLASDGASPAARAAAEFAFAEAAQRTAELVVLHTRAHGRDGAALVAELRRTYPDVVVRHRRIRGRNRPVVIGASAGAQLAVVGVPTHTGLTDTLTGSLGRALLHHAPCTVAVVPSGAPKH</sequence>
<dbReference type="EMBL" id="JAQOSK010000003">
    <property type="protein sequence ID" value="MDC2954732.1"/>
    <property type="molecule type" value="Genomic_DNA"/>
</dbReference>
<protein>
    <submittedName>
        <fullName evidence="3">Universal stress protein</fullName>
    </submittedName>
</protein>